<accession>A0AAV4VYA8</accession>
<keyword evidence="2" id="KW-1185">Reference proteome</keyword>
<comment type="caution">
    <text evidence="1">The sequence shown here is derived from an EMBL/GenBank/DDBJ whole genome shotgun (WGS) entry which is preliminary data.</text>
</comment>
<dbReference type="EMBL" id="BPLQ01013837">
    <property type="protein sequence ID" value="GIY75266.1"/>
    <property type="molecule type" value="Genomic_DNA"/>
</dbReference>
<proteinExistence type="predicted"/>
<sequence>MYNVELVTTGQTNHIALCYSLTAWLGDRNASQYFILLGVAVHRPSFQIGSGVRQPDRAPVEFTKFMEFRDGRVAFLAEMALTMGSPSACHGYRPIRFCCLS</sequence>
<dbReference type="AlphaFoldDB" id="A0AAV4VYA8"/>
<organism evidence="1 2">
    <name type="scientific">Caerostris darwini</name>
    <dbReference type="NCBI Taxonomy" id="1538125"/>
    <lineage>
        <taxon>Eukaryota</taxon>
        <taxon>Metazoa</taxon>
        <taxon>Ecdysozoa</taxon>
        <taxon>Arthropoda</taxon>
        <taxon>Chelicerata</taxon>
        <taxon>Arachnida</taxon>
        <taxon>Araneae</taxon>
        <taxon>Araneomorphae</taxon>
        <taxon>Entelegynae</taxon>
        <taxon>Araneoidea</taxon>
        <taxon>Araneidae</taxon>
        <taxon>Caerostris</taxon>
    </lineage>
</organism>
<name>A0AAV4VYA8_9ARAC</name>
<gene>
    <name evidence="1" type="ORF">CDAR_285951</name>
</gene>
<evidence type="ECO:0000313" key="1">
    <source>
        <dbReference type="EMBL" id="GIY75266.1"/>
    </source>
</evidence>
<evidence type="ECO:0000313" key="2">
    <source>
        <dbReference type="Proteomes" id="UP001054837"/>
    </source>
</evidence>
<dbReference type="Proteomes" id="UP001054837">
    <property type="component" value="Unassembled WGS sequence"/>
</dbReference>
<reference evidence="1 2" key="1">
    <citation type="submission" date="2021-06" db="EMBL/GenBank/DDBJ databases">
        <title>Caerostris darwini draft genome.</title>
        <authorList>
            <person name="Kono N."/>
            <person name="Arakawa K."/>
        </authorList>
    </citation>
    <scope>NUCLEOTIDE SEQUENCE [LARGE SCALE GENOMIC DNA]</scope>
</reference>
<protein>
    <submittedName>
        <fullName evidence="1">Uncharacterized protein</fullName>
    </submittedName>
</protein>